<dbReference type="InterPro" id="IPR052930">
    <property type="entry name" value="TA_antitoxin_MntA"/>
</dbReference>
<feature type="domain" description="Polymerase beta nucleotidyltransferase" evidence="1">
    <location>
        <begin position="19"/>
        <end position="104"/>
    </location>
</feature>
<organism evidence="2 3">
    <name type="scientific">Geoalkalibacter ferrihydriticus DSM 17813</name>
    <dbReference type="NCBI Taxonomy" id="1121915"/>
    <lineage>
        <taxon>Bacteria</taxon>
        <taxon>Pseudomonadati</taxon>
        <taxon>Thermodesulfobacteriota</taxon>
        <taxon>Desulfuromonadia</taxon>
        <taxon>Desulfuromonadales</taxon>
        <taxon>Geoalkalibacteraceae</taxon>
        <taxon>Geoalkalibacter</taxon>
    </lineage>
</organism>
<dbReference type="PANTHER" id="PTHR43852">
    <property type="entry name" value="NUCLEOTIDYLTRANSFERASE"/>
    <property type="match status" value="1"/>
</dbReference>
<dbReference type="CDD" id="cd05403">
    <property type="entry name" value="NT_KNTase_like"/>
    <property type="match status" value="1"/>
</dbReference>
<dbReference type="Pfam" id="PF18765">
    <property type="entry name" value="Polbeta"/>
    <property type="match status" value="1"/>
</dbReference>
<comment type="caution">
    <text evidence="2">The sequence shown here is derived from an EMBL/GenBank/DDBJ whole genome shotgun (WGS) entry which is preliminary data.</text>
</comment>
<evidence type="ECO:0000313" key="2">
    <source>
        <dbReference type="EMBL" id="KIH75640.1"/>
    </source>
</evidence>
<name>A0A0C2HKY6_9BACT</name>
<reference evidence="2 3" key="1">
    <citation type="submission" date="2014-12" db="EMBL/GenBank/DDBJ databases">
        <title>Genomes of Geoalkalibacter ferrihydriticus and Geoalkalibacter subterraneus, two haloalkaliphilic metal-reducing members of the Geobacteraceae.</title>
        <authorList>
            <person name="Badalamenti J.P."/>
            <person name="Torres C.I."/>
            <person name="Krajmalnik-Brown R."/>
            <person name="Bond D.R."/>
        </authorList>
    </citation>
    <scope>NUCLEOTIDE SEQUENCE [LARGE SCALE GENOMIC DNA]</scope>
    <source>
        <strain evidence="2 3">DSM 17813</strain>
    </source>
</reference>
<dbReference type="EMBL" id="JWJD01000008">
    <property type="protein sequence ID" value="KIH75640.1"/>
    <property type="molecule type" value="Genomic_DNA"/>
</dbReference>
<protein>
    <recommendedName>
        <fullName evidence="1">Polymerase beta nucleotidyltransferase domain-containing protein</fullName>
    </recommendedName>
</protein>
<keyword evidence="3" id="KW-1185">Reference proteome</keyword>
<dbReference type="Gene3D" id="3.30.460.10">
    <property type="entry name" value="Beta Polymerase, domain 2"/>
    <property type="match status" value="1"/>
</dbReference>
<gene>
    <name evidence="2" type="ORF">GFER_14975</name>
</gene>
<dbReference type="AlphaFoldDB" id="A0A0C2HKY6"/>
<dbReference type="SUPFAM" id="SSF81301">
    <property type="entry name" value="Nucleotidyltransferase"/>
    <property type="match status" value="1"/>
</dbReference>
<accession>A0A0C2HKY6</accession>
<evidence type="ECO:0000313" key="3">
    <source>
        <dbReference type="Proteomes" id="UP000035068"/>
    </source>
</evidence>
<evidence type="ECO:0000259" key="1">
    <source>
        <dbReference type="Pfam" id="PF18765"/>
    </source>
</evidence>
<proteinExistence type="predicted"/>
<dbReference type="InterPro" id="IPR041633">
    <property type="entry name" value="Polbeta"/>
</dbReference>
<dbReference type="PANTHER" id="PTHR43852:SF3">
    <property type="entry name" value="NUCLEOTIDYLTRANSFERASE"/>
    <property type="match status" value="1"/>
</dbReference>
<sequence length="108" mass="12168">MRCLIWKGATLASEQDLNKIRQIIVANLKEYPVRIFLFGSHATGRAAITSDIDVAVFPEKNLPAGLLSQIREEIENSNVPYPVDLVDLSQADEDFRQRVLKEGIEWTA</sequence>
<dbReference type="Proteomes" id="UP000035068">
    <property type="component" value="Unassembled WGS sequence"/>
</dbReference>
<dbReference type="InterPro" id="IPR043519">
    <property type="entry name" value="NT_sf"/>
</dbReference>